<feature type="compositionally biased region" description="Basic and acidic residues" evidence="1">
    <location>
        <begin position="20"/>
        <end position="49"/>
    </location>
</feature>
<gene>
    <name evidence="2" type="primary">Cnig_chr_IV.g16094</name>
    <name evidence="2" type="ORF">B9Z55_016094</name>
</gene>
<evidence type="ECO:0000313" key="3">
    <source>
        <dbReference type="Proteomes" id="UP000230233"/>
    </source>
</evidence>
<organism evidence="2 3">
    <name type="scientific">Caenorhabditis nigoni</name>
    <dbReference type="NCBI Taxonomy" id="1611254"/>
    <lineage>
        <taxon>Eukaryota</taxon>
        <taxon>Metazoa</taxon>
        <taxon>Ecdysozoa</taxon>
        <taxon>Nematoda</taxon>
        <taxon>Chromadorea</taxon>
        <taxon>Rhabditida</taxon>
        <taxon>Rhabditina</taxon>
        <taxon>Rhabditomorpha</taxon>
        <taxon>Rhabditoidea</taxon>
        <taxon>Rhabditidae</taxon>
        <taxon>Peloderinae</taxon>
        <taxon>Caenorhabditis</taxon>
    </lineage>
</organism>
<sequence>MSKVSPAKPKVAKKRRLRKREREGRRRRLGLDGEGSRRSEEYQQKMKDRTQNVEEFLKATNSKPGKYLKKYLDIGNSGEKVESPKETLITEVKL</sequence>
<evidence type="ECO:0000313" key="2">
    <source>
        <dbReference type="EMBL" id="PIC37474.1"/>
    </source>
</evidence>
<dbReference type="Proteomes" id="UP000230233">
    <property type="component" value="Chromosome IV"/>
</dbReference>
<protein>
    <submittedName>
        <fullName evidence="2">Uncharacterized protein</fullName>
    </submittedName>
</protein>
<accession>A0A2G5UD81</accession>
<keyword evidence="3" id="KW-1185">Reference proteome</keyword>
<evidence type="ECO:0000256" key="1">
    <source>
        <dbReference type="SAM" id="MobiDB-lite"/>
    </source>
</evidence>
<feature type="compositionally biased region" description="Basic residues" evidence="1">
    <location>
        <begin position="10"/>
        <end position="19"/>
    </location>
</feature>
<reference evidence="3" key="1">
    <citation type="submission" date="2017-10" db="EMBL/GenBank/DDBJ databases">
        <title>Rapid genome shrinkage in a self-fertile nematode reveals novel sperm competition proteins.</title>
        <authorList>
            <person name="Yin D."/>
            <person name="Schwarz E.M."/>
            <person name="Thomas C.G."/>
            <person name="Felde R.L."/>
            <person name="Korf I.F."/>
            <person name="Cutter A.D."/>
            <person name="Schartner C.M."/>
            <person name="Ralston E.J."/>
            <person name="Meyer B.J."/>
            <person name="Haag E.S."/>
        </authorList>
    </citation>
    <scope>NUCLEOTIDE SEQUENCE [LARGE SCALE GENOMIC DNA]</scope>
    <source>
        <strain evidence="3">JU1422</strain>
    </source>
</reference>
<dbReference type="EMBL" id="PDUG01000004">
    <property type="protein sequence ID" value="PIC37474.1"/>
    <property type="molecule type" value="Genomic_DNA"/>
</dbReference>
<comment type="caution">
    <text evidence="2">The sequence shown here is derived from an EMBL/GenBank/DDBJ whole genome shotgun (WGS) entry which is preliminary data.</text>
</comment>
<feature type="region of interest" description="Disordered" evidence="1">
    <location>
        <begin position="1"/>
        <end position="49"/>
    </location>
</feature>
<dbReference type="OrthoDB" id="6116485at2759"/>
<dbReference type="AlphaFoldDB" id="A0A2G5UD81"/>
<name>A0A2G5UD81_9PELO</name>
<proteinExistence type="predicted"/>